<feature type="domain" description="NACHT-NTPase sigma" evidence="1">
    <location>
        <begin position="167"/>
        <end position="206"/>
    </location>
</feature>
<keyword evidence="4" id="KW-1185">Reference proteome</keyword>
<dbReference type="InterPro" id="IPR031353">
    <property type="entry name" value="NACHT_sigma"/>
</dbReference>
<name>A0A2T4C639_TRILO</name>
<dbReference type="EMBL" id="KZ679131">
    <property type="protein sequence ID" value="PTB77031.1"/>
    <property type="molecule type" value="Genomic_DNA"/>
</dbReference>
<evidence type="ECO:0000259" key="2">
    <source>
        <dbReference type="Pfam" id="PF17107"/>
    </source>
</evidence>
<evidence type="ECO:0008006" key="5">
    <source>
        <dbReference type="Google" id="ProtNLM"/>
    </source>
</evidence>
<dbReference type="AlphaFoldDB" id="A0A2T4C639"/>
<feature type="domain" description="NACHT-NTPase and P-loop NTPases N-terminal" evidence="2">
    <location>
        <begin position="10"/>
        <end position="125"/>
    </location>
</feature>
<dbReference type="Pfam" id="PF17107">
    <property type="entry name" value="SesA"/>
    <property type="match status" value="1"/>
</dbReference>
<dbReference type="OrthoDB" id="674604at2759"/>
<dbReference type="Proteomes" id="UP000240760">
    <property type="component" value="Unassembled WGS sequence"/>
</dbReference>
<sequence length="206" mass="21756">MTATKDTDPIASTIAVVQAAISNYDVIKEEAKLGETFHEAGRALPLIEDALQTARILLFTEISQAAAASLDSCNTGAILSEALFKEVSQAPADARLQTYTTLIDRRGKSNLVESLVSGMMKNICLFAKDCGLEASMQDQLTVLRNTIEKLTGMKPSAAVEQNVASCSFSNFGTGTQYNAAGGTQNNVTGNGKQFIGSTFQGAVTFG</sequence>
<evidence type="ECO:0000313" key="3">
    <source>
        <dbReference type="EMBL" id="PTB77031.1"/>
    </source>
</evidence>
<organism evidence="3 4">
    <name type="scientific">Trichoderma longibrachiatum ATCC 18648</name>
    <dbReference type="NCBI Taxonomy" id="983965"/>
    <lineage>
        <taxon>Eukaryota</taxon>
        <taxon>Fungi</taxon>
        <taxon>Dikarya</taxon>
        <taxon>Ascomycota</taxon>
        <taxon>Pezizomycotina</taxon>
        <taxon>Sordariomycetes</taxon>
        <taxon>Hypocreomycetidae</taxon>
        <taxon>Hypocreales</taxon>
        <taxon>Hypocreaceae</taxon>
        <taxon>Trichoderma</taxon>
    </lineage>
</organism>
<dbReference type="InterPro" id="IPR031352">
    <property type="entry name" value="SesA"/>
</dbReference>
<dbReference type="Pfam" id="PF17106">
    <property type="entry name" value="NACHT_sigma"/>
    <property type="match status" value="1"/>
</dbReference>
<accession>A0A2T4C639</accession>
<gene>
    <name evidence="3" type="ORF">M440DRAFT_4464</name>
</gene>
<evidence type="ECO:0000313" key="4">
    <source>
        <dbReference type="Proteomes" id="UP000240760"/>
    </source>
</evidence>
<reference evidence="3 4" key="1">
    <citation type="submission" date="2016-07" db="EMBL/GenBank/DDBJ databases">
        <title>Multiple horizontal gene transfer events from other fungi enriched the ability of initially mycotrophic Trichoderma (Ascomycota) to feed on dead plant biomass.</title>
        <authorList>
            <consortium name="DOE Joint Genome Institute"/>
            <person name="Aerts A."/>
            <person name="Atanasova L."/>
            <person name="Chenthamara K."/>
            <person name="Zhang J."/>
            <person name="Grujic M."/>
            <person name="Henrissat B."/>
            <person name="Kuo A."/>
            <person name="Salamov A."/>
            <person name="Lipzen A."/>
            <person name="Labutti K."/>
            <person name="Barry K."/>
            <person name="Miao Y."/>
            <person name="Rahimi M.J."/>
            <person name="Shen Q."/>
            <person name="Grigoriev I.V."/>
            <person name="Kubicek C.P."/>
            <person name="Druzhinina I.S."/>
        </authorList>
    </citation>
    <scope>NUCLEOTIDE SEQUENCE [LARGE SCALE GENOMIC DNA]</scope>
    <source>
        <strain evidence="3 4">ATCC 18648</strain>
    </source>
</reference>
<evidence type="ECO:0000259" key="1">
    <source>
        <dbReference type="Pfam" id="PF17106"/>
    </source>
</evidence>
<protein>
    <recommendedName>
        <fullName evidence="5">NACHT-NTPase and P-loop NTPases N-terminal domain-containing protein</fullName>
    </recommendedName>
</protein>
<proteinExistence type="predicted"/>